<dbReference type="Gene3D" id="1.10.4040.10">
    <property type="entry name" value="Penicillinase repressor domain"/>
    <property type="match status" value="1"/>
</dbReference>
<protein>
    <submittedName>
        <fullName evidence="5">BlaI family transcriptional regulator, penicillinase repressor</fullName>
    </submittedName>
</protein>
<comment type="similarity">
    <text evidence="1">Belongs to the BlaI transcriptional regulatory family.</text>
</comment>
<keyword evidence="4" id="KW-0804">Transcription</keyword>
<organism evidence="5 6">
    <name type="scientific">Maledivibacter halophilus</name>
    <dbReference type="NCBI Taxonomy" id="36842"/>
    <lineage>
        <taxon>Bacteria</taxon>
        <taxon>Bacillati</taxon>
        <taxon>Bacillota</taxon>
        <taxon>Clostridia</taxon>
        <taxon>Peptostreptococcales</taxon>
        <taxon>Caminicellaceae</taxon>
        <taxon>Maledivibacter</taxon>
    </lineage>
</organism>
<dbReference type="AlphaFoldDB" id="A0A1T5IT80"/>
<dbReference type="PIRSF" id="PIRSF019455">
    <property type="entry name" value="CopR_AtkY"/>
    <property type="match status" value="1"/>
</dbReference>
<evidence type="ECO:0000256" key="4">
    <source>
        <dbReference type="ARBA" id="ARBA00023163"/>
    </source>
</evidence>
<accession>A0A1T5IT80</accession>
<evidence type="ECO:0000313" key="5">
    <source>
        <dbReference type="EMBL" id="SKC42312.1"/>
    </source>
</evidence>
<evidence type="ECO:0000256" key="2">
    <source>
        <dbReference type="ARBA" id="ARBA00023015"/>
    </source>
</evidence>
<dbReference type="OrthoDB" id="9795583at2"/>
<dbReference type="EMBL" id="FUZT01000001">
    <property type="protein sequence ID" value="SKC42312.1"/>
    <property type="molecule type" value="Genomic_DNA"/>
</dbReference>
<dbReference type="GO" id="GO:0045892">
    <property type="term" value="P:negative regulation of DNA-templated transcription"/>
    <property type="evidence" value="ECO:0007669"/>
    <property type="project" value="InterPro"/>
</dbReference>
<evidence type="ECO:0000256" key="3">
    <source>
        <dbReference type="ARBA" id="ARBA00023125"/>
    </source>
</evidence>
<evidence type="ECO:0000256" key="1">
    <source>
        <dbReference type="ARBA" id="ARBA00011046"/>
    </source>
</evidence>
<reference evidence="6" key="1">
    <citation type="submission" date="2017-02" db="EMBL/GenBank/DDBJ databases">
        <authorList>
            <person name="Varghese N."/>
            <person name="Submissions S."/>
        </authorList>
    </citation>
    <scope>NUCLEOTIDE SEQUENCE [LARGE SCALE GENOMIC DNA]</scope>
    <source>
        <strain evidence="6">M1</strain>
    </source>
</reference>
<name>A0A1T5IT80_9FIRM</name>
<keyword evidence="2" id="KW-0805">Transcription regulation</keyword>
<evidence type="ECO:0000313" key="6">
    <source>
        <dbReference type="Proteomes" id="UP000190285"/>
    </source>
</evidence>
<dbReference type="SUPFAM" id="SSF46785">
    <property type="entry name" value="Winged helix' DNA-binding domain"/>
    <property type="match status" value="1"/>
</dbReference>
<proteinExistence type="inferred from homology"/>
<sequence>MKDMPQISDSEWIVMKILWSNSLYTSSEIIKSLPKNTNWKPTTVKTLISRLVKKDAVGFKKKNRTYYYYPLVTKDECVKAESKSFLKKVYGGALKPMIANFLEIQELSEKDIEELKCILDKKKD</sequence>
<dbReference type="GO" id="GO:0003677">
    <property type="term" value="F:DNA binding"/>
    <property type="evidence" value="ECO:0007669"/>
    <property type="project" value="UniProtKB-KW"/>
</dbReference>
<dbReference type="InterPro" id="IPR005650">
    <property type="entry name" value="BlaI_family"/>
</dbReference>
<dbReference type="Proteomes" id="UP000190285">
    <property type="component" value="Unassembled WGS sequence"/>
</dbReference>
<keyword evidence="6" id="KW-1185">Reference proteome</keyword>
<dbReference type="Pfam" id="PF03965">
    <property type="entry name" value="Penicillinase_R"/>
    <property type="match status" value="1"/>
</dbReference>
<keyword evidence="3" id="KW-0238">DNA-binding</keyword>
<dbReference type="InterPro" id="IPR036388">
    <property type="entry name" value="WH-like_DNA-bd_sf"/>
</dbReference>
<dbReference type="InterPro" id="IPR036390">
    <property type="entry name" value="WH_DNA-bd_sf"/>
</dbReference>
<dbReference type="RefSeq" id="WP_079489377.1">
    <property type="nucleotide sequence ID" value="NZ_FUZT01000001.1"/>
</dbReference>
<dbReference type="STRING" id="36842.SAMN02194393_00719"/>
<dbReference type="Gene3D" id="1.10.10.10">
    <property type="entry name" value="Winged helix-like DNA-binding domain superfamily/Winged helix DNA-binding domain"/>
    <property type="match status" value="1"/>
</dbReference>
<gene>
    <name evidence="5" type="ORF">SAMN02194393_00719</name>
</gene>